<comment type="similarity">
    <text evidence="2">Belongs to the glycosyl hydrolase 13 family. GlgB subfamily.</text>
</comment>
<dbReference type="InterPro" id="IPR013783">
    <property type="entry name" value="Ig-like_fold"/>
</dbReference>
<dbReference type="InterPro" id="IPR006047">
    <property type="entry name" value="GH13_cat_dom"/>
</dbReference>
<evidence type="ECO:0000256" key="5">
    <source>
        <dbReference type="ARBA" id="ARBA00022679"/>
    </source>
</evidence>
<protein>
    <recommendedName>
        <fullName evidence="3">1,4-alpha-glucan branching enzyme</fullName>
        <ecNumber evidence="3">2.4.1.18</ecNumber>
    </recommendedName>
</protein>
<dbReference type="EMBL" id="GIBP01001011">
    <property type="protein sequence ID" value="NDV29980.1"/>
    <property type="molecule type" value="Transcribed_RNA"/>
</dbReference>
<evidence type="ECO:0000256" key="7">
    <source>
        <dbReference type="PIRSR" id="PIRSR000463-1"/>
    </source>
</evidence>
<dbReference type="SUPFAM" id="SSF51011">
    <property type="entry name" value="Glycosyl hydrolase domain"/>
    <property type="match status" value="1"/>
</dbReference>
<dbReference type="GO" id="GO:0005978">
    <property type="term" value="P:glycogen biosynthetic process"/>
    <property type="evidence" value="ECO:0007669"/>
    <property type="project" value="InterPro"/>
</dbReference>
<keyword evidence="4" id="KW-0328">Glycosyltransferase</keyword>
<dbReference type="PANTHER" id="PTHR43651:SF3">
    <property type="entry name" value="1,4-ALPHA-GLUCAN-BRANCHING ENZYME"/>
    <property type="match status" value="1"/>
</dbReference>
<dbReference type="CDD" id="cd11321">
    <property type="entry name" value="AmyAc_bac_euk_BE"/>
    <property type="match status" value="1"/>
</dbReference>
<evidence type="ECO:0000256" key="2">
    <source>
        <dbReference type="ARBA" id="ARBA00009000"/>
    </source>
</evidence>
<dbReference type="Gene3D" id="3.20.20.80">
    <property type="entry name" value="Glycosidases"/>
    <property type="match status" value="1"/>
</dbReference>
<name>A0A6B2KZ14_9EUKA</name>
<dbReference type="Gene3D" id="2.60.40.1180">
    <property type="entry name" value="Golgi alpha-mannosidase II"/>
    <property type="match status" value="1"/>
</dbReference>
<evidence type="ECO:0000259" key="8">
    <source>
        <dbReference type="SMART" id="SM00642"/>
    </source>
</evidence>
<dbReference type="FunFam" id="3.20.20.80:FF:000001">
    <property type="entry name" value="1,4-alpha-glucan branching enzyme"/>
    <property type="match status" value="1"/>
</dbReference>
<dbReference type="PIRSF" id="PIRSF000463">
    <property type="entry name" value="GlgB"/>
    <property type="match status" value="1"/>
</dbReference>
<dbReference type="InterPro" id="IPR014756">
    <property type="entry name" value="Ig_E-set"/>
</dbReference>
<evidence type="ECO:0000256" key="6">
    <source>
        <dbReference type="ARBA" id="ARBA00060592"/>
    </source>
</evidence>
<dbReference type="GO" id="GO:0005737">
    <property type="term" value="C:cytoplasm"/>
    <property type="evidence" value="ECO:0007669"/>
    <property type="project" value="TreeGrafter"/>
</dbReference>
<sequence>MMEIESFKNATDGTKVIYDDPYLLPFKEVIRNRYNTFQHWLKQIAESEGSLDNFTTGYKTFGFHRVEGGIRYKVWAPEAHSLSIFGEFNQWNRQANIATRNSFGVWEAFIPNRFNGEPAIPHNSKVKLSIGGPHGSVLTRLDPWAYRVTQEPNSPVFDGVYWDPTLHPYEWKHAKPPKPDRLRIYEAHVGMASQEGKIGTYKEFTQKMLPYIADMGYNCVQLMAIMEHTYYASFGYQVTNFFASSSRYGTPNELKELIDTAHALGITVLLDVIHSHASKNSEDGLNYFDGTDKGYFKGSHPIWDSRLFNYESWEVLRFLLSNLRFWIDEYHFDGFRFDGITAMLLNNRAVGDIPQDYEGYFGAAIDPDALRYLTMANFILHEFYPDIITVAEDATGFATLCRPCDEGGVGFDYRLALGMPDKWKKQMLIKDEDWDMGSITFELSNRRWKEATVSYVESHDQALVGDKTIAFWLMDKEMYTGMSVLQPMNHIVDRGIQLHKMIRLVTFGLGGEGYLTFMGNEFGHPEWIDFPREGNGWSFHYCRRQWNLKEDTLLRYHHLLNFEKEMLHLEKKWQWLRKWTYVSLAHEGDKVIVFERGELVFAFNFHPTASYTDYKIGVQRPGKYRKALESDAHRFGGHQRLDTNVDYFTQPDPFCNRENSMLVYLPARCCIVYEPVHE</sequence>
<feature type="active site" description="Proton donor" evidence="7">
    <location>
        <position position="392"/>
    </location>
</feature>
<dbReference type="InterPro" id="IPR017853">
    <property type="entry name" value="GH"/>
</dbReference>
<dbReference type="InterPro" id="IPR004193">
    <property type="entry name" value="Glyco_hydro_13_N"/>
</dbReference>
<feature type="active site" description="Nucleophile" evidence="7">
    <location>
        <position position="338"/>
    </location>
</feature>
<reference evidence="9" key="1">
    <citation type="journal article" date="2020" name="J. Eukaryot. Microbiol.">
        <title>De novo Sequencing, Assembly and Annotation of the Transcriptome for the Free-Living Testate Amoeba Arcella intermedia.</title>
        <authorList>
            <person name="Ribeiro G.M."/>
            <person name="Porfirio-Sousa A.L."/>
            <person name="Maurer-Alcala X.X."/>
            <person name="Katz L.A."/>
            <person name="Lahr D.J.G."/>
        </authorList>
    </citation>
    <scope>NUCLEOTIDE SEQUENCE</scope>
</reference>
<dbReference type="SMART" id="SM00642">
    <property type="entry name" value="Aamy"/>
    <property type="match status" value="1"/>
</dbReference>
<dbReference type="InterPro" id="IPR013780">
    <property type="entry name" value="Glyco_hydro_b"/>
</dbReference>
<evidence type="ECO:0000256" key="4">
    <source>
        <dbReference type="ARBA" id="ARBA00022676"/>
    </source>
</evidence>
<dbReference type="EC" id="2.4.1.18" evidence="3"/>
<feature type="domain" description="Glycosyl hydrolase family 13 catalytic" evidence="8">
    <location>
        <begin position="188"/>
        <end position="564"/>
    </location>
</feature>
<dbReference type="Gene3D" id="2.60.40.10">
    <property type="entry name" value="Immunoglobulins"/>
    <property type="match status" value="1"/>
</dbReference>
<dbReference type="AlphaFoldDB" id="A0A6B2KZ14"/>
<comment type="pathway">
    <text evidence="6">Glycan biosynthesis.</text>
</comment>
<evidence type="ECO:0000256" key="1">
    <source>
        <dbReference type="ARBA" id="ARBA00000826"/>
    </source>
</evidence>
<dbReference type="Pfam" id="PF02806">
    <property type="entry name" value="Alpha-amylase_C"/>
    <property type="match status" value="1"/>
</dbReference>
<evidence type="ECO:0000256" key="3">
    <source>
        <dbReference type="ARBA" id="ARBA00012541"/>
    </source>
</evidence>
<keyword evidence="5" id="KW-0808">Transferase</keyword>
<accession>A0A6B2KZ14</accession>
<dbReference type="InterPro" id="IPR037439">
    <property type="entry name" value="Branching_enzy"/>
</dbReference>
<dbReference type="GO" id="GO:0004553">
    <property type="term" value="F:hydrolase activity, hydrolyzing O-glycosyl compounds"/>
    <property type="evidence" value="ECO:0007669"/>
    <property type="project" value="InterPro"/>
</dbReference>
<dbReference type="GO" id="GO:0043169">
    <property type="term" value="F:cation binding"/>
    <property type="evidence" value="ECO:0007669"/>
    <property type="project" value="InterPro"/>
</dbReference>
<dbReference type="PANTHER" id="PTHR43651">
    <property type="entry name" value="1,4-ALPHA-GLUCAN-BRANCHING ENZYME"/>
    <property type="match status" value="1"/>
</dbReference>
<dbReference type="SUPFAM" id="SSF51445">
    <property type="entry name" value="(Trans)glycosidases"/>
    <property type="match status" value="1"/>
</dbReference>
<dbReference type="GO" id="GO:0003844">
    <property type="term" value="F:1,4-alpha-glucan branching enzyme activity"/>
    <property type="evidence" value="ECO:0007669"/>
    <property type="project" value="UniProtKB-EC"/>
</dbReference>
<evidence type="ECO:0000313" key="9">
    <source>
        <dbReference type="EMBL" id="NDV29980.1"/>
    </source>
</evidence>
<dbReference type="InterPro" id="IPR006048">
    <property type="entry name" value="A-amylase/branching_C"/>
</dbReference>
<comment type="catalytic activity">
    <reaction evidence="1">
        <text>Transfers a segment of a (1-&gt;4)-alpha-D-glucan chain to a primary hydroxy group in a similar glucan chain.</text>
        <dbReference type="EC" id="2.4.1.18"/>
    </reaction>
</comment>
<dbReference type="Pfam" id="PF00128">
    <property type="entry name" value="Alpha-amylase"/>
    <property type="match status" value="1"/>
</dbReference>
<organism evidence="9">
    <name type="scientific">Arcella intermedia</name>
    <dbReference type="NCBI Taxonomy" id="1963864"/>
    <lineage>
        <taxon>Eukaryota</taxon>
        <taxon>Amoebozoa</taxon>
        <taxon>Tubulinea</taxon>
        <taxon>Elardia</taxon>
        <taxon>Arcellinida</taxon>
        <taxon>Sphaerothecina</taxon>
        <taxon>Arcellidae</taxon>
        <taxon>Arcella</taxon>
    </lineage>
</organism>
<dbReference type="FunFam" id="2.60.40.10:FF:000250">
    <property type="entry name" value="1,4-alpha-glucan-branching enzyme, chloroplastic/amyloplastic"/>
    <property type="match status" value="1"/>
</dbReference>
<dbReference type="SUPFAM" id="SSF81296">
    <property type="entry name" value="E set domains"/>
    <property type="match status" value="1"/>
</dbReference>
<proteinExistence type="inferred from homology"/>
<dbReference type="CDD" id="cd02854">
    <property type="entry name" value="E_set_GBE_euk_N"/>
    <property type="match status" value="1"/>
</dbReference>
<dbReference type="FunFam" id="2.60.40.1180:FF:000003">
    <property type="entry name" value="1,4-alpha-glucan-branching enzyme, chloroplastic/amyloplastic"/>
    <property type="match status" value="1"/>
</dbReference>
<dbReference type="Pfam" id="PF02922">
    <property type="entry name" value="CBM_48"/>
    <property type="match status" value="1"/>
</dbReference>